<feature type="region of interest" description="Disordered" evidence="1">
    <location>
        <begin position="1"/>
        <end position="31"/>
    </location>
</feature>
<sequence>MERPTTAVNFGEERVKSQVNEERERERDPTVKMERGEGELAGGEICVLSEIRFVVLEHKTHRFVLTVALTVVRISALAAK</sequence>
<dbReference type="EMBL" id="JBCGBO010000001">
    <property type="protein sequence ID" value="KAK9230617.1"/>
    <property type="molecule type" value="Genomic_DNA"/>
</dbReference>
<accession>A0AAP0N3C9</accession>
<organism evidence="2 3">
    <name type="scientific">Citrus x changshan-huyou</name>
    <dbReference type="NCBI Taxonomy" id="2935761"/>
    <lineage>
        <taxon>Eukaryota</taxon>
        <taxon>Viridiplantae</taxon>
        <taxon>Streptophyta</taxon>
        <taxon>Embryophyta</taxon>
        <taxon>Tracheophyta</taxon>
        <taxon>Spermatophyta</taxon>
        <taxon>Magnoliopsida</taxon>
        <taxon>eudicotyledons</taxon>
        <taxon>Gunneridae</taxon>
        <taxon>Pentapetalae</taxon>
        <taxon>rosids</taxon>
        <taxon>malvids</taxon>
        <taxon>Sapindales</taxon>
        <taxon>Rutaceae</taxon>
        <taxon>Aurantioideae</taxon>
        <taxon>Citrus</taxon>
    </lineage>
</organism>
<name>A0AAP0N3C9_9ROSI</name>
<comment type="caution">
    <text evidence="2">The sequence shown here is derived from an EMBL/GenBank/DDBJ whole genome shotgun (WGS) entry which is preliminary data.</text>
</comment>
<keyword evidence="3" id="KW-1185">Reference proteome</keyword>
<evidence type="ECO:0000313" key="3">
    <source>
        <dbReference type="Proteomes" id="UP001428341"/>
    </source>
</evidence>
<protein>
    <submittedName>
        <fullName evidence="2">Uncharacterized protein</fullName>
    </submittedName>
</protein>
<evidence type="ECO:0000313" key="2">
    <source>
        <dbReference type="EMBL" id="KAK9230617.1"/>
    </source>
</evidence>
<gene>
    <name evidence="2" type="ORF">WN944_023589</name>
</gene>
<dbReference type="Proteomes" id="UP001428341">
    <property type="component" value="Unassembled WGS sequence"/>
</dbReference>
<dbReference type="AlphaFoldDB" id="A0AAP0N3C9"/>
<evidence type="ECO:0000256" key="1">
    <source>
        <dbReference type="SAM" id="MobiDB-lite"/>
    </source>
</evidence>
<proteinExistence type="predicted"/>
<feature type="compositionally biased region" description="Basic and acidic residues" evidence="1">
    <location>
        <begin position="11"/>
        <end position="31"/>
    </location>
</feature>
<reference evidence="2 3" key="1">
    <citation type="submission" date="2024-05" db="EMBL/GenBank/DDBJ databases">
        <title>Haplotype-resolved chromosome-level genome assembly of Huyou (Citrus changshanensis).</title>
        <authorList>
            <person name="Miao C."/>
            <person name="Chen W."/>
            <person name="Wu Y."/>
            <person name="Wang L."/>
            <person name="Zhao S."/>
            <person name="Grierson D."/>
            <person name="Xu C."/>
            <person name="Chen K."/>
        </authorList>
    </citation>
    <scope>NUCLEOTIDE SEQUENCE [LARGE SCALE GENOMIC DNA]</scope>
    <source>
        <strain evidence="2">01-14</strain>
        <tissue evidence="2">Leaf</tissue>
    </source>
</reference>